<dbReference type="HOGENOM" id="CLU_1918168_0_0_1"/>
<feature type="compositionally biased region" description="Basic and acidic residues" evidence="1">
    <location>
        <begin position="63"/>
        <end position="86"/>
    </location>
</feature>
<dbReference type="VEuPathDB" id="FungiDB:RhiirFUN_025380"/>
<evidence type="ECO:0000313" key="2">
    <source>
        <dbReference type="EMBL" id="ESA22344.1"/>
    </source>
</evidence>
<name>U9UPJ2_RHIID</name>
<gene>
    <name evidence="2" type="ORF">GLOINDRAFT_83080</name>
</gene>
<accession>U9UPJ2</accession>
<sequence length="132" mass="14979">MDHYKISGSKVSAIWNTDDFYRHVSYYTDKNTPNLPEWYIALPSDSAVSFSKGVQDAKASPKKKAEMEEITRGRKITEMDKSKSDETGNASSVRYSPFAQGHMNRASLRNIIDSEGHHNRFLLDVSQESCKN</sequence>
<organism evidence="2">
    <name type="scientific">Rhizophagus irregularis (strain DAOM 181602 / DAOM 197198 / MUCL 43194)</name>
    <name type="common">Arbuscular mycorrhizal fungus</name>
    <name type="synonym">Glomus intraradices</name>
    <dbReference type="NCBI Taxonomy" id="747089"/>
    <lineage>
        <taxon>Eukaryota</taxon>
        <taxon>Fungi</taxon>
        <taxon>Fungi incertae sedis</taxon>
        <taxon>Mucoromycota</taxon>
        <taxon>Glomeromycotina</taxon>
        <taxon>Glomeromycetes</taxon>
        <taxon>Glomerales</taxon>
        <taxon>Glomeraceae</taxon>
        <taxon>Rhizophagus</taxon>
    </lineage>
</organism>
<protein>
    <submittedName>
        <fullName evidence="2">Uncharacterized protein</fullName>
    </submittedName>
</protein>
<reference evidence="2" key="1">
    <citation type="submission" date="2013-07" db="EMBL/GenBank/DDBJ databases">
        <title>The genome of an arbuscular mycorrhizal fungus provides insights into the evolution of the oldest plant symbiosis.</title>
        <authorList>
            <consortium name="DOE Joint Genome Institute"/>
            <person name="Tisserant E."/>
            <person name="Malbreil M."/>
            <person name="Kuo A."/>
            <person name="Kohler A."/>
            <person name="Symeonidi A."/>
            <person name="Balestrini R."/>
            <person name="Charron P."/>
            <person name="Duensing N."/>
            <person name="Frei-dit-Frey N."/>
            <person name="Gianinazzi-Pearson V."/>
            <person name="Gilbert B."/>
            <person name="Handa Y."/>
            <person name="Hijri M."/>
            <person name="Kaul R."/>
            <person name="Kawaguchi M."/>
            <person name="Krajinski F."/>
            <person name="Lammers P."/>
            <person name="Lapierre D."/>
            <person name="Masclaux F.G."/>
            <person name="Murat C."/>
            <person name="Morin E."/>
            <person name="Ndikumana S."/>
            <person name="Pagni M."/>
            <person name="Petitpierre D."/>
            <person name="Requena N."/>
            <person name="Rosikiewicz P."/>
            <person name="Riley R."/>
            <person name="Saito K."/>
            <person name="San Clemente H."/>
            <person name="Shapiro H."/>
            <person name="van Tuinen D."/>
            <person name="Becard G."/>
            <person name="Bonfante P."/>
            <person name="Paszkowski U."/>
            <person name="Shachar-Hill Y."/>
            <person name="Young J.P."/>
            <person name="Sanders I.R."/>
            <person name="Henrissat B."/>
            <person name="Rensing S.A."/>
            <person name="Grigoriev I.V."/>
            <person name="Corradi N."/>
            <person name="Roux C."/>
            <person name="Martin F."/>
        </authorList>
    </citation>
    <scope>NUCLEOTIDE SEQUENCE</scope>
    <source>
        <strain evidence="2">DAOM 197198</strain>
    </source>
</reference>
<feature type="region of interest" description="Disordered" evidence="1">
    <location>
        <begin position="53"/>
        <end position="96"/>
    </location>
</feature>
<dbReference type="EMBL" id="KI275663">
    <property type="protein sequence ID" value="ESA22344.1"/>
    <property type="molecule type" value="Genomic_DNA"/>
</dbReference>
<proteinExistence type="predicted"/>
<dbReference type="AlphaFoldDB" id="U9UPJ2"/>
<evidence type="ECO:0000256" key="1">
    <source>
        <dbReference type="SAM" id="MobiDB-lite"/>
    </source>
</evidence>